<dbReference type="SUPFAM" id="SSF63825">
    <property type="entry name" value="YWTD domain"/>
    <property type="match status" value="1"/>
</dbReference>
<keyword evidence="2" id="KW-1185">Reference proteome</keyword>
<name>A0A4Y9QLQ7_9BACT</name>
<sequence length="389" mass="45324">MIMRKYFILITIICWMGCKSEVFESNEFDDSPTIIDLSDNKNLEESDFFDLFSVDEIIELQLPEGSYLGSLRRFEIFDDHLFALDPSFNNLAKFDLKGNYITQIGRIGEGPDEIPEIVDFSIDSKTGHIGLASYSQMKISRYDQNGNFVEATKIGEQIDQLAIFDNKLFLSLTYFNTINRNFGIYSFTGDSLSTHFPFPNDMFPMGLLNISGHLTKSNSGILFNEPASSIIYSFSNDLLPYKKYRFERNNELWPEENRHDLNGYFQSLATGRLTFLRKYYEENKDYLIFSINLAQSGTPTSPVDPRLGYYNKKTNKTFLSRKADYLKHLEGPIFANDEYFFMYIQKYKFFRIIQENETFEFNLVSNNVDFKNLNENEEDAILVLKLKIK</sequence>
<dbReference type="Pfam" id="PF17170">
    <property type="entry name" value="DUF5128"/>
    <property type="match status" value="1"/>
</dbReference>
<protein>
    <submittedName>
        <fullName evidence="1">6-bladed beta-propeller</fullName>
    </submittedName>
</protein>
<dbReference type="Gene3D" id="2.120.10.30">
    <property type="entry name" value="TolB, C-terminal domain"/>
    <property type="match status" value="1"/>
</dbReference>
<proteinExistence type="predicted"/>
<dbReference type="Proteomes" id="UP000297647">
    <property type="component" value="Unassembled WGS sequence"/>
</dbReference>
<dbReference type="InterPro" id="IPR011042">
    <property type="entry name" value="6-blade_b-propeller_TolB-like"/>
</dbReference>
<dbReference type="AlphaFoldDB" id="A0A4Y9QLQ7"/>
<accession>A0A4Y9QLQ7</accession>
<dbReference type="EMBL" id="SPSB01000004">
    <property type="protein sequence ID" value="TFV93609.1"/>
    <property type="molecule type" value="Genomic_DNA"/>
</dbReference>
<comment type="caution">
    <text evidence="1">The sequence shown here is derived from an EMBL/GenBank/DDBJ whole genome shotgun (WGS) entry which is preliminary data.</text>
</comment>
<reference evidence="1 2" key="1">
    <citation type="submission" date="2019-03" db="EMBL/GenBank/DDBJ databases">
        <title>Algoriphagus sp. nov, a new strain isolated from root system soil of mangrove plant Kandelia.</title>
        <authorList>
            <person name="Yin Q."/>
            <person name="Wang K."/>
            <person name="Song Z."/>
        </authorList>
    </citation>
    <scope>NUCLEOTIDE SEQUENCE [LARGE SCALE GENOMIC DNA]</scope>
    <source>
        <strain evidence="1 2">XY-J91</strain>
    </source>
</reference>
<evidence type="ECO:0000313" key="1">
    <source>
        <dbReference type="EMBL" id="TFV93609.1"/>
    </source>
</evidence>
<evidence type="ECO:0000313" key="2">
    <source>
        <dbReference type="Proteomes" id="UP000297647"/>
    </source>
</evidence>
<gene>
    <name evidence="1" type="ORF">E4S40_15310</name>
</gene>
<organism evidence="1 2">
    <name type="scientific">Algoriphagus kandeliae</name>
    <dbReference type="NCBI Taxonomy" id="2562278"/>
    <lineage>
        <taxon>Bacteria</taxon>
        <taxon>Pseudomonadati</taxon>
        <taxon>Bacteroidota</taxon>
        <taxon>Cytophagia</taxon>
        <taxon>Cytophagales</taxon>
        <taxon>Cyclobacteriaceae</taxon>
        <taxon>Algoriphagus</taxon>
    </lineage>
</organism>